<dbReference type="SUPFAM" id="SSF55895">
    <property type="entry name" value="Ribonuclease Rh-like"/>
    <property type="match status" value="1"/>
</dbReference>
<dbReference type="PANTHER" id="PTHR11240:SF22">
    <property type="entry name" value="RIBONUCLEASE T2"/>
    <property type="match status" value="1"/>
</dbReference>
<accession>A0ABC8U8L2</accession>
<evidence type="ECO:0000256" key="2">
    <source>
        <dbReference type="RuleBase" id="RU004328"/>
    </source>
</evidence>
<comment type="similarity">
    <text evidence="1 2">Belongs to the RNase T2 family.</text>
</comment>
<dbReference type="Gene3D" id="3.90.730.10">
    <property type="entry name" value="Ribonuclease T2-like"/>
    <property type="match status" value="1"/>
</dbReference>
<evidence type="ECO:0000313" key="5">
    <source>
        <dbReference type="Proteomes" id="UP001642360"/>
    </source>
</evidence>
<dbReference type="InterPro" id="IPR036430">
    <property type="entry name" value="RNase_T2-like_sf"/>
</dbReference>
<evidence type="ECO:0000256" key="3">
    <source>
        <dbReference type="SAM" id="SignalP"/>
    </source>
</evidence>
<proteinExistence type="inferred from homology"/>
<feature type="chain" id="PRO_5044892344" evidence="3">
    <location>
        <begin position="24"/>
        <end position="205"/>
    </location>
</feature>
<reference evidence="4 5" key="1">
    <citation type="submission" date="2024-02" db="EMBL/GenBank/DDBJ databases">
        <authorList>
            <person name="Vignale AGUSTIN F."/>
            <person name="Sosa J E."/>
            <person name="Modenutti C."/>
        </authorList>
    </citation>
    <scope>NUCLEOTIDE SEQUENCE [LARGE SCALE GENOMIC DNA]</scope>
</reference>
<keyword evidence="5" id="KW-1185">Reference proteome</keyword>
<name>A0ABC8U8L2_9AQUA</name>
<dbReference type="Proteomes" id="UP001642360">
    <property type="component" value="Unassembled WGS sequence"/>
</dbReference>
<feature type="signal peptide" evidence="3">
    <location>
        <begin position="1"/>
        <end position="23"/>
    </location>
</feature>
<protein>
    <submittedName>
        <fullName evidence="4">Uncharacterized protein</fullName>
    </submittedName>
</protein>
<keyword evidence="3" id="KW-0732">Signal</keyword>
<gene>
    <name evidence="4" type="ORF">ILEXP_LOCUS48014</name>
</gene>
<comment type="caution">
    <text evidence="4">The sequence shown here is derived from an EMBL/GenBank/DDBJ whole genome shotgun (WGS) entry which is preliminary data.</text>
</comment>
<sequence length="205" mass="22316">MASLPTLTILSLQFLILLIGSYGTIESIGGGVVEEARRGGQQREFDYFQLALQWPGTYCRRTRSCCSSNACCRGESSITSSSLSNGPALTAVELAVVAPPMLVAEDGLWPDYNDGTWPSCCTGSNFDPKEMDYGLTTMMELGPHVALVPILTQRRYLNVAIVHCTTSFVGHASSRLWGDLQNGTQNIRQHLKNDSFLCPSAFVEA</sequence>
<dbReference type="PANTHER" id="PTHR11240">
    <property type="entry name" value="RIBONUCLEASE T2"/>
    <property type="match status" value="1"/>
</dbReference>
<dbReference type="Pfam" id="PF00445">
    <property type="entry name" value="Ribonuclease_T2"/>
    <property type="match status" value="1"/>
</dbReference>
<dbReference type="InterPro" id="IPR001568">
    <property type="entry name" value="RNase_T2-like"/>
</dbReference>
<dbReference type="EMBL" id="CAUOFW020007224">
    <property type="protein sequence ID" value="CAK9178099.1"/>
    <property type="molecule type" value="Genomic_DNA"/>
</dbReference>
<organism evidence="4 5">
    <name type="scientific">Ilex paraguariensis</name>
    <name type="common">yerba mate</name>
    <dbReference type="NCBI Taxonomy" id="185542"/>
    <lineage>
        <taxon>Eukaryota</taxon>
        <taxon>Viridiplantae</taxon>
        <taxon>Streptophyta</taxon>
        <taxon>Embryophyta</taxon>
        <taxon>Tracheophyta</taxon>
        <taxon>Spermatophyta</taxon>
        <taxon>Magnoliopsida</taxon>
        <taxon>eudicotyledons</taxon>
        <taxon>Gunneridae</taxon>
        <taxon>Pentapetalae</taxon>
        <taxon>asterids</taxon>
        <taxon>campanulids</taxon>
        <taxon>Aquifoliales</taxon>
        <taxon>Aquifoliaceae</taxon>
        <taxon>Ilex</taxon>
    </lineage>
</organism>
<evidence type="ECO:0000256" key="1">
    <source>
        <dbReference type="ARBA" id="ARBA00007469"/>
    </source>
</evidence>
<evidence type="ECO:0000313" key="4">
    <source>
        <dbReference type="EMBL" id="CAK9178099.1"/>
    </source>
</evidence>
<dbReference type="AlphaFoldDB" id="A0ABC8U8L2"/>